<dbReference type="Proteomes" id="UP000054477">
    <property type="component" value="Unassembled WGS sequence"/>
</dbReference>
<dbReference type="HOGENOM" id="CLU_1964782_0_0_1"/>
<reference evidence="2" key="2">
    <citation type="submission" date="2015-01" db="EMBL/GenBank/DDBJ databases">
        <title>Evolutionary Origins and Diversification of the Mycorrhizal Mutualists.</title>
        <authorList>
            <consortium name="DOE Joint Genome Institute"/>
            <consortium name="Mycorrhizal Genomics Consortium"/>
            <person name="Kohler A."/>
            <person name="Kuo A."/>
            <person name="Nagy L.G."/>
            <person name="Floudas D."/>
            <person name="Copeland A."/>
            <person name="Barry K.W."/>
            <person name="Cichocki N."/>
            <person name="Veneault-Fourrey C."/>
            <person name="LaButti K."/>
            <person name="Lindquist E.A."/>
            <person name="Lipzen A."/>
            <person name="Lundell T."/>
            <person name="Morin E."/>
            <person name="Murat C."/>
            <person name="Riley R."/>
            <person name="Ohm R."/>
            <person name="Sun H."/>
            <person name="Tunlid A."/>
            <person name="Henrissat B."/>
            <person name="Grigoriev I.V."/>
            <person name="Hibbett D.S."/>
            <person name="Martin F."/>
        </authorList>
    </citation>
    <scope>NUCLEOTIDE SEQUENCE [LARGE SCALE GENOMIC DNA]</scope>
    <source>
        <strain evidence="2">LaAM-08-1</strain>
    </source>
</reference>
<dbReference type="PANTHER" id="PTHR36091:SF2">
    <property type="entry name" value="AMINOGLYCOSIDE PHOSPHOTRANSFERASE DOMAIN-CONTAINING PROTEIN"/>
    <property type="match status" value="1"/>
</dbReference>
<evidence type="ECO:0000313" key="2">
    <source>
        <dbReference type="Proteomes" id="UP000054477"/>
    </source>
</evidence>
<evidence type="ECO:0000313" key="1">
    <source>
        <dbReference type="EMBL" id="KIJ89960.1"/>
    </source>
</evidence>
<reference evidence="1 2" key="1">
    <citation type="submission" date="2014-04" db="EMBL/GenBank/DDBJ databases">
        <authorList>
            <consortium name="DOE Joint Genome Institute"/>
            <person name="Kuo A."/>
            <person name="Kohler A."/>
            <person name="Nagy L.G."/>
            <person name="Floudas D."/>
            <person name="Copeland A."/>
            <person name="Barry K.W."/>
            <person name="Cichocki N."/>
            <person name="Veneault-Fourrey C."/>
            <person name="LaButti K."/>
            <person name="Lindquist E.A."/>
            <person name="Lipzen A."/>
            <person name="Lundell T."/>
            <person name="Morin E."/>
            <person name="Murat C."/>
            <person name="Sun H."/>
            <person name="Tunlid A."/>
            <person name="Henrissat B."/>
            <person name="Grigoriev I.V."/>
            <person name="Hibbett D.S."/>
            <person name="Martin F."/>
            <person name="Nordberg H.P."/>
            <person name="Cantor M.N."/>
            <person name="Hua S.X."/>
        </authorList>
    </citation>
    <scope>NUCLEOTIDE SEQUENCE [LARGE SCALE GENOMIC DNA]</scope>
    <source>
        <strain evidence="1 2">LaAM-08-1</strain>
    </source>
</reference>
<sequence length="128" mass="14044">MPSILKYIGSARQCTPLCPFNFPELQNVACIAVGARNCTEFAKIGEGPRTRTFSLTELRSSRQIIPFKHTGTPFLITASEVATLTFAREVLGLPAPDVFFRNGHADDRNPIGAEYIIMNKMGGVELVD</sequence>
<dbReference type="PANTHER" id="PTHR36091">
    <property type="entry name" value="ALTERED INHERITANCE OF MITOCHONDRIA PROTEIN 9, MITOCHONDRIAL"/>
    <property type="match status" value="1"/>
</dbReference>
<gene>
    <name evidence="1" type="ORF">K443DRAFT_117297</name>
</gene>
<dbReference type="InterPro" id="IPR051035">
    <property type="entry name" value="Mito_inheritance_9"/>
</dbReference>
<protein>
    <submittedName>
        <fullName evidence="1">Uncharacterized protein</fullName>
    </submittedName>
</protein>
<proteinExistence type="predicted"/>
<name>A0A0C9WL42_9AGAR</name>
<organism evidence="1 2">
    <name type="scientific">Laccaria amethystina LaAM-08-1</name>
    <dbReference type="NCBI Taxonomy" id="1095629"/>
    <lineage>
        <taxon>Eukaryota</taxon>
        <taxon>Fungi</taxon>
        <taxon>Dikarya</taxon>
        <taxon>Basidiomycota</taxon>
        <taxon>Agaricomycotina</taxon>
        <taxon>Agaricomycetes</taxon>
        <taxon>Agaricomycetidae</taxon>
        <taxon>Agaricales</taxon>
        <taxon>Agaricineae</taxon>
        <taxon>Hydnangiaceae</taxon>
        <taxon>Laccaria</taxon>
    </lineage>
</organism>
<dbReference type="AlphaFoldDB" id="A0A0C9WL42"/>
<dbReference type="OrthoDB" id="2831558at2759"/>
<dbReference type="EMBL" id="KN839342">
    <property type="protein sequence ID" value="KIJ89960.1"/>
    <property type="molecule type" value="Genomic_DNA"/>
</dbReference>
<accession>A0A0C9WL42</accession>
<keyword evidence="2" id="KW-1185">Reference proteome</keyword>
<dbReference type="STRING" id="1095629.A0A0C9WL42"/>
<feature type="non-terminal residue" evidence="1">
    <location>
        <position position="1"/>
    </location>
</feature>
<dbReference type="GO" id="GO:0005739">
    <property type="term" value="C:mitochondrion"/>
    <property type="evidence" value="ECO:0007669"/>
    <property type="project" value="TreeGrafter"/>
</dbReference>